<comment type="caution">
    <text evidence="1">The sequence shown here is derived from an EMBL/GenBank/DDBJ whole genome shotgun (WGS) entry which is preliminary data.</text>
</comment>
<accession>A0ABS2RCR3</accession>
<evidence type="ECO:0000313" key="1">
    <source>
        <dbReference type="EMBL" id="MBM7716989.1"/>
    </source>
</evidence>
<dbReference type="EMBL" id="JAFBFH010000036">
    <property type="protein sequence ID" value="MBM7716989.1"/>
    <property type="molecule type" value="Genomic_DNA"/>
</dbReference>
<protein>
    <recommendedName>
        <fullName evidence="3">Fe3+ hydroxamate ABC transporter substrate-binding protein</fullName>
    </recommendedName>
</protein>
<organism evidence="1 2">
    <name type="scientific">Siminovitchia thermophila</name>
    <dbReference type="NCBI Taxonomy" id="1245522"/>
    <lineage>
        <taxon>Bacteria</taxon>
        <taxon>Bacillati</taxon>
        <taxon>Bacillota</taxon>
        <taxon>Bacilli</taxon>
        <taxon>Bacillales</taxon>
        <taxon>Bacillaceae</taxon>
        <taxon>Siminovitchia</taxon>
    </lineage>
</organism>
<sequence length="56" mass="6713">MFQLTAQCSVCKKEIQPYEEIYLKMRYPKSRGMTEIKAYIQNEGKIICKTCFDKKR</sequence>
<evidence type="ECO:0000313" key="2">
    <source>
        <dbReference type="Proteomes" id="UP000823485"/>
    </source>
</evidence>
<keyword evidence="2" id="KW-1185">Reference proteome</keyword>
<name>A0ABS2RCR3_9BACI</name>
<proteinExistence type="predicted"/>
<evidence type="ECO:0008006" key="3">
    <source>
        <dbReference type="Google" id="ProtNLM"/>
    </source>
</evidence>
<dbReference type="Proteomes" id="UP000823485">
    <property type="component" value="Unassembled WGS sequence"/>
</dbReference>
<gene>
    <name evidence="1" type="ORF">JOC94_004013</name>
</gene>
<reference evidence="1 2" key="1">
    <citation type="submission" date="2021-01" db="EMBL/GenBank/DDBJ databases">
        <title>Genomic Encyclopedia of Type Strains, Phase IV (KMG-IV): sequencing the most valuable type-strain genomes for metagenomic binning, comparative biology and taxonomic classification.</title>
        <authorList>
            <person name="Goeker M."/>
        </authorList>
    </citation>
    <scope>NUCLEOTIDE SEQUENCE [LARGE SCALE GENOMIC DNA]</scope>
    <source>
        <strain evidence="1 2">DSM 105453</strain>
    </source>
</reference>